<dbReference type="AlphaFoldDB" id="A0A7K6B1F0"/>
<keyword evidence="1" id="KW-0732">Signal</keyword>
<dbReference type="SMART" id="SM00408">
    <property type="entry name" value="IGc2"/>
    <property type="match status" value="1"/>
</dbReference>
<feature type="non-terminal residue" evidence="6">
    <location>
        <position position="319"/>
    </location>
</feature>
<dbReference type="SMART" id="SM00409">
    <property type="entry name" value="IG"/>
    <property type="match status" value="3"/>
</dbReference>
<dbReference type="OrthoDB" id="6370831at2759"/>
<organism evidence="6 7">
    <name type="scientific">Upupa epops</name>
    <name type="common">Eurasian hoopoe</name>
    <dbReference type="NCBI Taxonomy" id="57439"/>
    <lineage>
        <taxon>Eukaryota</taxon>
        <taxon>Metazoa</taxon>
        <taxon>Chordata</taxon>
        <taxon>Craniata</taxon>
        <taxon>Vertebrata</taxon>
        <taxon>Euteleostomi</taxon>
        <taxon>Archelosauria</taxon>
        <taxon>Archosauria</taxon>
        <taxon>Dinosauria</taxon>
        <taxon>Saurischia</taxon>
        <taxon>Theropoda</taxon>
        <taxon>Coelurosauria</taxon>
        <taxon>Aves</taxon>
        <taxon>Neognathae</taxon>
        <taxon>Neoaves</taxon>
        <taxon>Telluraves</taxon>
        <taxon>Coraciimorphae</taxon>
        <taxon>Bucerotiformes</taxon>
        <taxon>Upupidae</taxon>
        <taxon>Upupa</taxon>
    </lineage>
</organism>
<dbReference type="Proteomes" id="UP000544127">
    <property type="component" value="Unassembled WGS sequence"/>
</dbReference>
<evidence type="ECO:0000313" key="7">
    <source>
        <dbReference type="Proteomes" id="UP000544127"/>
    </source>
</evidence>
<dbReference type="Gene3D" id="2.60.40.10">
    <property type="entry name" value="Immunoglobulins"/>
    <property type="match status" value="3"/>
</dbReference>
<keyword evidence="7" id="KW-1185">Reference proteome</keyword>
<name>A0A7K6B1F0_UPUEP</name>
<evidence type="ECO:0000256" key="2">
    <source>
        <dbReference type="ARBA" id="ARBA00023157"/>
    </source>
</evidence>
<gene>
    <name evidence="6" type="primary">Sirpa_0</name>
    <name evidence="6" type="ORF">UPUEPO_R08830</name>
</gene>
<comment type="caution">
    <text evidence="6">The sequence shown here is derived from an EMBL/GenBank/DDBJ whole genome shotgun (WGS) entry which is preliminary data.</text>
</comment>
<evidence type="ECO:0000256" key="4">
    <source>
        <dbReference type="ARBA" id="ARBA00023319"/>
    </source>
</evidence>
<dbReference type="SMART" id="SM00406">
    <property type="entry name" value="IGv"/>
    <property type="match status" value="1"/>
</dbReference>
<dbReference type="InterPro" id="IPR003599">
    <property type="entry name" value="Ig_sub"/>
</dbReference>
<dbReference type="EMBL" id="VZRI01008051">
    <property type="protein sequence ID" value="NWU96093.1"/>
    <property type="molecule type" value="Genomic_DNA"/>
</dbReference>
<feature type="domain" description="Ig-like" evidence="5">
    <location>
        <begin position="1"/>
        <end position="84"/>
    </location>
</feature>
<dbReference type="PROSITE" id="PS50835">
    <property type="entry name" value="IG_LIKE"/>
    <property type="match status" value="3"/>
</dbReference>
<evidence type="ECO:0000313" key="6">
    <source>
        <dbReference type="EMBL" id="NWU96093.1"/>
    </source>
</evidence>
<dbReference type="InterPro" id="IPR013783">
    <property type="entry name" value="Ig-like_fold"/>
</dbReference>
<dbReference type="InterPro" id="IPR013106">
    <property type="entry name" value="Ig_V-set"/>
</dbReference>
<dbReference type="Pfam" id="PF07654">
    <property type="entry name" value="C1-set"/>
    <property type="match status" value="2"/>
</dbReference>
<proteinExistence type="predicted"/>
<reference evidence="6 7" key="1">
    <citation type="submission" date="2019-09" db="EMBL/GenBank/DDBJ databases">
        <title>Bird 10,000 Genomes (B10K) Project - Family phase.</title>
        <authorList>
            <person name="Zhang G."/>
        </authorList>
    </citation>
    <scope>NUCLEOTIDE SEQUENCE [LARGE SCALE GENOMIC DNA]</scope>
    <source>
        <strain evidence="6">B10K-DU-012-37</strain>
    </source>
</reference>
<dbReference type="InterPro" id="IPR051755">
    <property type="entry name" value="Ig-like_CS_Receptor"/>
</dbReference>
<accession>A0A7K6B1F0</accession>
<feature type="domain" description="Ig-like" evidence="5">
    <location>
        <begin position="214"/>
        <end position="312"/>
    </location>
</feature>
<dbReference type="SUPFAM" id="SSF48726">
    <property type="entry name" value="Immunoglobulin"/>
    <property type="match status" value="3"/>
</dbReference>
<dbReference type="Pfam" id="PF07686">
    <property type="entry name" value="V-set"/>
    <property type="match status" value="1"/>
</dbReference>
<protein>
    <submittedName>
        <fullName evidence="6">SHPS1 phosphatase</fullName>
    </submittedName>
</protein>
<keyword evidence="3" id="KW-0325">Glycoprotein</keyword>
<dbReference type="SMART" id="SM00407">
    <property type="entry name" value="IGc1"/>
    <property type="match status" value="2"/>
</dbReference>
<dbReference type="InterPro" id="IPR007110">
    <property type="entry name" value="Ig-like_dom"/>
</dbReference>
<evidence type="ECO:0000256" key="1">
    <source>
        <dbReference type="ARBA" id="ARBA00022729"/>
    </source>
</evidence>
<keyword evidence="4" id="KW-0393">Immunoglobulin domain</keyword>
<feature type="domain" description="Ig-like" evidence="5">
    <location>
        <begin position="111"/>
        <end position="204"/>
    </location>
</feature>
<dbReference type="PANTHER" id="PTHR19971">
    <property type="entry name" value="SIGNAL-REGULATORY PROTEIN BETA"/>
    <property type="match status" value="1"/>
</dbReference>
<dbReference type="InterPro" id="IPR003598">
    <property type="entry name" value="Ig_sub2"/>
</dbReference>
<dbReference type="InterPro" id="IPR003597">
    <property type="entry name" value="Ig_C1-set"/>
</dbReference>
<evidence type="ECO:0000259" key="5">
    <source>
        <dbReference type="PROSITE" id="PS50835"/>
    </source>
</evidence>
<dbReference type="InterPro" id="IPR036179">
    <property type="entry name" value="Ig-like_dom_sf"/>
</dbReference>
<sequence>FKLQQPQDKVSLVAGQTLTLTCTVSGNGPIGPVKWLKGLGSGNETIYEQKGSFLRVRRVQNGSNSDFSIRIRDVQPEDTGTYYCVEFHKSVGGLKVFQHGKGTKVSVHAQPSSPVVSVPDQRVRPGEAVRFNCTTEGFFPANISVKWFKDKNPVSGHVPVVTQAQSKSYTMFSNVSVMLHEGDVRANLTCEVNHLTLKNPLKVTYPLRNTLRVPPIVHVDPGSHSYTEVNKTVNFSCHVEGFYPSDVTIVWLENGVEMKGVNISQLMETSQGLFKQLSLVEVQATQEKNGSVLCCRVVHDGQEPINATATLRITAPDRG</sequence>
<evidence type="ECO:0000256" key="3">
    <source>
        <dbReference type="ARBA" id="ARBA00023180"/>
    </source>
</evidence>
<feature type="non-terminal residue" evidence="6">
    <location>
        <position position="1"/>
    </location>
</feature>
<dbReference type="FunFam" id="2.60.40.10:FF:000295">
    <property type="entry name" value="Tyrosine-protein phosphatase non-receptor type substrate 1"/>
    <property type="match status" value="1"/>
</dbReference>
<keyword evidence="2" id="KW-1015">Disulfide bond</keyword>